<feature type="transmembrane region" description="Helical" evidence="7">
    <location>
        <begin position="35"/>
        <end position="57"/>
    </location>
</feature>
<evidence type="ECO:0000256" key="6">
    <source>
        <dbReference type="ARBA" id="ARBA00023136"/>
    </source>
</evidence>
<evidence type="ECO:0000256" key="4">
    <source>
        <dbReference type="ARBA" id="ARBA00022692"/>
    </source>
</evidence>
<dbReference type="InterPro" id="IPR037185">
    <property type="entry name" value="EmrE-like"/>
</dbReference>
<feature type="transmembrane region" description="Helical" evidence="7">
    <location>
        <begin position="231"/>
        <end position="254"/>
    </location>
</feature>
<evidence type="ECO:0000256" key="5">
    <source>
        <dbReference type="ARBA" id="ARBA00022989"/>
    </source>
</evidence>
<keyword evidence="6 7" id="KW-0472">Membrane</keyword>
<feature type="transmembrane region" description="Helical" evidence="7">
    <location>
        <begin position="125"/>
        <end position="143"/>
    </location>
</feature>
<feature type="transmembrane region" description="Helical" evidence="7">
    <location>
        <begin position="150"/>
        <end position="172"/>
    </location>
</feature>
<dbReference type="InterPro" id="IPR000620">
    <property type="entry name" value="EamA_dom"/>
</dbReference>
<dbReference type="SUPFAM" id="SSF103481">
    <property type="entry name" value="Multidrug resistance efflux transporter EmrE"/>
    <property type="match status" value="2"/>
</dbReference>
<reference evidence="9 10" key="1">
    <citation type="submission" date="2019-08" db="EMBL/GenBank/DDBJ databases">
        <title>In-depth cultivation of the pig gut microbiome towards novel bacterial diversity and tailored functional studies.</title>
        <authorList>
            <person name="Wylensek D."/>
            <person name="Hitch T.C.A."/>
            <person name="Clavel T."/>
        </authorList>
    </citation>
    <scope>NUCLEOTIDE SEQUENCE [LARGE SCALE GENOMIC DNA]</scope>
    <source>
        <strain evidence="9 10">BSM-383-APC-4H</strain>
    </source>
</reference>
<evidence type="ECO:0000259" key="8">
    <source>
        <dbReference type="Pfam" id="PF00892"/>
    </source>
</evidence>
<protein>
    <submittedName>
        <fullName evidence="9">DMT family transporter</fullName>
    </submittedName>
</protein>
<feature type="transmembrane region" description="Helical" evidence="7">
    <location>
        <begin position="206"/>
        <end position="225"/>
    </location>
</feature>
<evidence type="ECO:0000256" key="7">
    <source>
        <dbReference type="SAM" id="Phobius"/>
    </source>
</evidence>
<dbReference type="InterPro" id="IPR051258">
    <property type="entry name" value="Diverse_Substrate_Transporter"/>
</dbReference>
<keyword evidence="3" id="KW-1003">Cell membrane</keyword>
<keyword evidence="5 7" id="KW-1133">Transmembrane helix</keyword>
<keyword evidence="4 7" id="KW-0812">Transmembrane</keyword>
<name>A0A6N7Y1F3_9FIRM</name>
<evidence type="ECO:0000313" key="9">
    <source>
        <dbReference type="EMBL" id="MSU82889.1"/>
    </source>
</evidence>
<sequence>MKTHKLRNTFFLFLTAMIWGAAFVAQSVSMDYIGPFTFICLRSVIGGLFLIPVIIVLDGIRKKSQNESADVVNSENILHIETEEKQRLSWKNKQLIEGGIVCGIFLFFANCFQQTGIQYTTVGKAGFITTFYIIIVPLIGLFFKKYCGILTWIGVVIALAGLYFLCITQKLTIQRGDALILCCSVLYAGQILAIDHYNPFVDGVKMSCIQFLTGGILGAVFMLLFENPSIAMILSAAGPILYTGIMSTGVGYTLQIVGQKGLNPTVAALILSLESVFSALSGYVFLHQVLTTRELIGCVLMFIAIVLAQLPDIRRKV</sequence>
<evidence type="ECO:0000256" key="2">
    <source>
        <dbReference type="ARBA" id="ARBA00007362"/>
    </source>
</evidence>
<feature type="transmembrane region" description="Helical" evidence="7">
    <location>
        <begin position="292"/>
        <end position="310"/>
    </location>
</feature>
<dbReference type="GO" id="GO:0005886">
    <property type="term" value="C:plasma membrane"/>
    <property type="evidence" value="ECO:0007669"/>
    <property type="project" value="UniProtKB-SubCell"/>
</dbReference>
<dbReference type="PANTHER" id="PTHR42920">
    <property type="entry name" value="OS03G0707200 PROTEIN-RELATED"/>
    <property type="match status" value="1"/>
</dbReference>
<feature type="domain" description="EamA" evidence="8">
    <location>
        <begin position="175"/>
        <end position="307"/>
    </location>
</feature>
<dbReference type="AlphaFoldDB" id="A0A6N7Y1F3"/>
<feature type="transmembrane region" description="Helical" evidence="7">
    <location>
        <begin position="266"/>
        <end position="286"/>
    </location>
</feature>
<comment type="subcellular location">
    <subcellularLocation>
        <location evidence="1">Cell membrane</location>
        <topology evidence="1">Multi-pass membrane protein</topology>
    </subcellularLocation>
</comment>
<evidence type="ECO:0000256" key="3">
    <source>
        <dbReference type="ARBA" id="ARBA00022475"/>
    </source>
</evidence>
<dbReference type="Pfam" id="PF00892">
    <property type="entry name" value="EamA"/>
    <property type="match status" value="2"/>
</dbReference>
<dbReference type="Proteomes" id="UP000433359">
    <property type="component" value="Unassembled WGS sequence"/>
</dbReference>
<dbReference type="EMBL" id="VULP01000026">
    <property type="protein sequence ID" value="MSU82889.1"/>
    <property type="molecule type" value="Genomic_DNA"/>
</dbReference>
<gene>
    <name evidence="9" type="ORF">FYJ25_11190</name>
</gene>
<comment type="caution">
    <text evidence="9">The sequence shown here is derived from an EMBL/GenBank/DDBJ whole genome shotgun (WGS) entry which is preliminary data.</text>
</comment>
<dbReference type="PANTHER" id="PTHR42920:SF5">
    <property type="entry name" value="EAMA DOMAIN-CONTAINING PROTEIN"/>
    <property type="match status" value="1"/>
</dbReference>
<organism evidence="9 10">
    <name type="scientific">Anaerobutyricum soehngenii</name>
    <dbReference type="NCBI Taxonomy" id="105843"/>
    <lineage>
        <taxon>Bacteria</taxon>
        <taxon>Bacillati</taxon>
        <taxon>Bacillota</taxon>
        <taxon>Clostridia</taxon>
        <taxon>Lachnospirales</taxon>
        <taxon>Lachnospiraceae</taxon>
        <taxon>Anaerobutyricum</taxon>
    </lineage>
</organism>
<accession>A0A6N7Y1F3</accession>
<comment type="similarity">
    <text evidence="2">Belongs to the EamA transporter family.</text>
</comment>
<proteinExistence type="inferred from homology"/>
<evidence type="ECO:0000256" key="1">
    <source>
        <dbReference type="ARBA" id="ARBA00004651"/>
    </source>
</evidence>
<evidence type="ECO:0000313" key="10">
    <source>
        <dbReference type="Proteomes" id="UP000433359"/>
    </source>
</evidence>
<feature type="transmembrane region" description="Helical" evidence="7">
    <location>
        <begin position="95"/>
        <end position="113"/>
    </location>
</feature>
<feature type="domain" description="EamA" evidence="8">
    <location>
        <begin position="10"/>
        <end position="165"/>
    </location>
</feature>